<dbReference type="EMBL" id="BGPR01001266">
    <property type="protein sequence ID" value="GBM49625.1"/>
    <property type="molecule type" value="Genomic_DNA"/>
</dbReference>
<reference evidence="1 2" key="1">
    <citation type="journal article" date="2019" name="Sci. Rep.">
        <title>Orb-weaving spider Araneus ventricosus genome elucidates the spidroin gene catalogue.</title>
        <authorList>
            <person name="Kono N."/>
            <person name="Nakamura H."/>
            <person name="Ohtoshi R."/>
            <person name="Moran D.A.P."/>
            <person name="Shinohara A."/>
            <person name="Yoshida Y."/>
            <person name="Fujiwara M."/>
            <person name="Mori M."/>
            <person name="Tomita M."/>
            <person name="Arakawa K."/>
        </authorList>
    </citation>
    <scope>NUCLEOTIDE SEQUENCE [LARGE SCALE GENOMIC DNA]</scope>
</reference>
<name>A0A4Y2GA85_ARAVE</name>
<keyword evidence="2" id="KW-1185">Reference proteome</keyword>
<gene>
    <name evidence="1" type="ORF">AVEN_3215_1</name>
</gene>
<dbReference type="AlphaFoldDB" id="A0A4Y2GA85"/>
<evidence type="ECO:0000313" key="2">
    <source>
        <dbReference type="Proteomes" id="UP000499080"/>
    </source>
</evidence>
<proteinExistence type="predicted"/>
<accession>A0A4Y2GA85</accession>
<protein>
    <submittedName>
        <fullName evidence="1">Uncharacterized protein</fullName>
    </submittedName>
</protein>
<dbReference type="Proteomes" id="UP000499080">
    <property type="component" value="Unassembled WGS sequence"/>
</dbReference>
<comment type="caution">
    <text evidence="1">The sequence shown here is derived from an EMBL/GenBank/DDBJ whole genome shotgun (WGS) entry which is preliminary data.</text>
</comment>
<dbReference type="OrthoDB" id="10231713at2759"/>
<sequence length="101" mass="11012">MCIVVSDIVCGPLQRDQNASRKHGSIRRRITTKVEKATCCYVPDAAALCCCRKAHIPLNVSRRQHESGLFSRRPVVCVYLSTECGCIGPVNIVDGVGPLTL</sequence>
<organism evidence="1 2">
    <name type="scientific">Araneus ventricosus</name>
    <name type="common">Orbweaver spider</name>
    <name type="synonym">Epeira ventricosa</name>
    <dbReference type="NCBI Taxonomy" id="182803"/>
    <lineage>
        <taxon>Eukaryota</taxon>
        <taxon>Metazoa</taxon>
        <taxon>Ecdysozoa</taxon>
        <taxon>Arthropoda</taxon>
        <taxon>Chelicerata</taxon>
        <taxon>Arachnida</taxon>
        <taxon>Araneae</taxon>
        <taxon>Araneomorphae</taxon>
        <taxon>Entelegynae</taxon>
        <taxon>Araneoidea</taxon>
        <taxon>Araneidae</taxon>
        <taxon>Araneus</taxon>
    </lineage>
</organism>
<evidence type="ECO:0000313" key="1">
    <source>
        <dbReference type="EMBL" id="GBM49625.1"/>
    </source>
</evidence>